<accession>A0A238YJJ0</accession>
<evidence type="ECO:0000313" key="2">
    <source>
        <dbReference type="EMBL" id="SNR71297.1"/>
    </source>
</evidence>
<dbReference type="Gene3D" id="3.30.420.40">
    <property type="match status" value="1"/>
</dbReference>
<organism evidence="2 3">
    <name type="scientific">Desulfurobacterium atlanticum</name>
    <dbReference type="NCBI Taxonomy" id="240169"/>
    <lineage>
        <taxon>Bacteria</taxon>
        <taxon>Pseudomonadati</taxon>
        <taxon>Aquificota</taxon>
        <taxon>Aquificia</taxon>
        <taxon>Desulfurobacteriales</taxon>
        <taxon>Desulfurobacteriaceae</taxon>
        <taxon>Desulfurobacterium</taxon>
    </lineage>
</organism>
<sequence length="308" mass="35008">METVAIVDIGSNTVKLAVYKVDFKKKKFKQIFKESAYIRLLDCVDNDGYLTEEGFIKARVALESFKDRLFYFKPSCVIAFGTYVLRVIKNREQFLSKMADLFEIEVLSGKEEAYYSTLGALLDIKQKCFLTFDIGGGSLEVCKIKDRQIKCCKSYPLGTLEFKDCVDGNSYNILCVEEKVEKYVKKDKNIFGESEKLVGIGGSIRAIKKITGKRKIKKKLLKQIIKEIQETSPIRLTEKYKIPIERTKTVLVAAVVGLKLMNIFKSKELLISKYSIREGILYEKVVKNGENGRSCQSKTSNKQGVELA</sequence>
<dbReference type="PANTHER" id="PTHR30005:SF0">
    <property type="entry name" value="RETROGRADE REGULATION PROTEIN 2"/>
    <property type="match status" value="1"/>
</dbReference>
<dbReference type="GO" id="GO:0016462">
    <property type="term" value="F:pyrophosphatase activity"/>
    <property type="evidence" value="ECO:0007669"/>
    <property type="project" value="TreeGrafter"/>
</dbReference>
<reference evidence="3" key="1">
    <citation type="submission" date="2017-06" db="EMBL/GenBank/DDBJ databases">
        <authorList>
            <person name="Varghese N."/>
            <person name="Submissions S."/>
        </authorList>
    </citation>
    <scope>NUCLEOTIDE SEQUENCE [LARGE SCALE GENOMIC DNA]</scope>
    <source>
        <strain evidence="3">DSM 15668</strain>
    </source>
</reference>
<evidence type="ECO:0000259" key="1">
    <source>
        <dbReference type="Pfam" id="PF02541"/>
    </source>
</evidence>
<dbReference type="Pfam" id="PF02541">
    <property type="entry name" value="Ppx-GppA"/>
    <property type="match status" value="1"/>
</dbReference>
<dbReference type="Gene3D" id="3.30.420.150">
    <property type="entry name" value="Exopolyphosphatase. Domain 2"/>
    <property type="match status" value="1"/>
</dbReference>
<dbReference type="SUPFAM" id="SSF53067">
    <property type="entry name" value="Actin-like ATPase domain"/>
    <property type="match status" value="2"/>
</dbReference>
<proteinExistence type="predicted"/>
<evidence type="ECO:0000313" key="3">
    <source>
        <dbReference type="Proteomes" id="UP000198405"/>
    </source>
</evidence>
<gene>
    <name evidence="2" type="ORF">SAMN06265340_103208</name>
</gene>
<name>A0A238YJJ0_9BACT</name>
<dbReference type="EMBL" id="FZOB01000003">
    <property type="protein sequence ID" value="SNR71297.1"/>
    <property type="molecule type" value="Genomic_DNA"/>
</dbReference>
<dbReference type="Proteomes" id="UP000198405">
    <property type="component" value="Unassembled WGS sequence"/>
</dbReference>
<protein>
    <submittedName>
        <fullName evidence="2">Exopolyphosphatase / guanosine-5'-triphosphate,3'-diphosphate pyrophosphatase</fullName>
    </submittedName>
</protein>
<dbReference type="PANTHER" id="PTHR30005">
    <property type="entry name" value="EXOPOLYPHOSPHATASE"/>
    <property type="match status" value="1"/>
</dbReference>
<dbReference type="OrthoDB" id="9807195at2"/>
<dbReference type="InterPro" id="IPR050273">
    <property type="entry name" value="GppA/Ppx_hydrolase"/>
</dbReference>
<keyword evidence="3" id="KW-1185">Reference proteome</keyword>
<dbReference type="InterPro" id="IPR043129">
    <property type="entry name" value="ATPase_NBD"/>
</dbReference>
<dbReference type="RefSeq" id="WP_089322745.1">
    <property type="nucleotide sequence ID" value="NZ_FZOB01000003.1"/>
</dbReference>
<dbReference type="InterPro" id="IPR003695">
    <property type="entry name" value="Ppx_GppA_N"/>
</dbReference>
<dbReference type="AlphaFoldDB" id="A0A238YJJ0"/>
<feature type="domain" description="Ppx/GppA phosphatase N-terminal" evidence="1">
    <location>
        <begin position="24"/>
        <end position="286"/>
    </location>
</feature>